<comment type="similarity">
    <text evidence="3">Belongs to the HpaH/HsaA monooxygenase family.</text>
</comment>
<dbReference type="Gene3D" id="1.20.140.10">
    <property type="entry name" value="Butyryl-CoA Dehydrogenase, subunit A, domain 3"/>
    <property type="match status" value="1"/>
</dbReference>
<dbReference type="PIRSF" id="PIRSF016578">
    <property type="entry name" value="HsaA"/>
    <property type="match status" value="1"/>
</dbReference>
<keyword evidence="2" id="KW-0560">Oxidoreductase</keyword>
<dbReference type="GO" id="GO:0050660">
    <property type="term" value="F:flavin adenine dinucleotide binding"/>
    <property type="evidence" value="ECO:0007669"/>
    <property type="project" value="InterPro"/>
</dbReference>
<accession>A0A078MNK5</accession>
<feature type="domain" description="Acyl-CoA oxidase/dehydrogenase middle" evidence="4">
    <location>
        <begin position="134"/>
        <end position="221"/>
    </location>
</feature>
<dbReference type="InterPro" id="IPR013786">
    <property type="entry name" value="AcylCoA_DH/ox_N"/>
</dbReference>
<dbReference type="GO" id="GO:0016712">
    <property type="term" value="F:oxidoreductase activity, acting on paired donors, with incorporation or reduction of molecular oxygen, reduced flavin or flavoprotein as one donor, and incorporation of one atom of oxygen"/>
    <property type="evidence" value="ECO:0007669"/>
    <property type="project" value="TreeGrafter"/>
</dbReference>
<sequence length="414" mass="43890">MSAVGTGAPAARPAVGAEARYQALAARFRPLFARIADGAPDRERTRTLPFEQVRWLREAGFGTLRLPPEHGGHGASHGELFRLLVELAEADSNVAHLLRSHFAFVETIGRGDAEFQARWYPRIAAGQIFGNAATERTGNALGTTNTKLRRGPQGWILTGEKYYTTGSIFADWITVMATTDGVDGRQYAVVPAAADGVEIADDWDGFGQQHTGTGTAYFRDVRVPDEDVIPRGAARTTLEAAFFQLVLLAVLAGIGRAAVRDAAALVRGRKRTFNTGSGALFRDDPLIQQLVGTLSAKAAAAEAVVLAAAAELDAAVDPELGLAPDQAYLRAELAVDRAQVTVPALVLDVAQGLFDVTGASAVSRGKALDRHWRNARTVATHNPAVFKARGIGDWEINGTVPEGLGSIGDAPGKP</sequence>
<dbReference type="PANTHER" id="PTHR48083:SF19">
    <property type="entry name" value="FLAVIN-DEPENDENT MONOOXYGENASE, OXYGENASE SUBUNIT HSAA"/>
    <property type="match status" value="1"/>
</dbReference>
<dbReference type="Gene3D" id="2.40.110.10">
    <property type="entry name" value="Butyryl-CoA Dehydrogenase, subunit A, domain 2"/>
    <property type="match status" value="1"/>
</dbReference>
<evidence type="ECO:0000259" key="6">
    <source>
        <dbReference type="Pfam" id="PF08028"/>
    </source>
</evidence>
<reference evidence="7" key="1">
    <citation type="submission" date="2014-07" db="EMBL/GenBank/DDBJ databases">
        <authorList>
            <person name="Urmite Genomes Urmite Genomes"/>
        </authorList>
    </citation>
    <scope>NUCLEOTIDE SEQUENCE</scope>
    <source>
        <strain evidence="7">11W110_air</strain>
    </source>
</reference>
<feature type="domain" description="Acyl-CoA dehydrogenase C-terminal" evidence="6">
    <location>
        <begin position="247"/>
        <end position="382"/>
    </location>
</feature>
<organism evidence="7">
    <name type="scientific">Arthrobacter saudimassiliensis</name>
    <dbReference type="NCBI Taxonomy" id="1461584"/>
    <lineage>
        <taxon>Bacteria</taxon>
        <taxon>Bacillati</taxon>
        <taxon>Actinomycetota</taxon>
        <taxon>Actinomycetes</taxon>
        <taxon>Micrococcales</taxon>
        <taxon>Micrococcaceae</taxon>
        <taxon>Arthrobacter</taxon>
    </lineage>
</organism>
<dbReference type="PANTHER" id="PTHR48083">
    <property type="entry name" value="MEDIUM-CHAIN SPECIFIC ACYL-COA DEHYDROGENASE, MITOCHONDRIAL-RELATED"/>
    <property type="match status" value="1"/>
</dbReference>
<dbReference type="SUPFAM" id="SSF56645">
    <property type="entry name" value="Acyl-CoA dehydrogenase NM domain-like"/>
    <property type="match status" value="1"/>
</dbReference>
<dbReference type="Pfam" id="PF08028">
    <property type="entry name" value="Acyl-CoA_dh_2"/>
    <property type="match status" value="1"/>
</dbReference>
<proteinExistence type="inferred from homology"/>
<dbReference type="GO" id="GO:0033539">
    <property type="term" value="P:fatty acid beta-oxidation using acyl-CoA dehydrogenase"/>
    <property type="evidence" value="ECO:0007669"/>
    <property type="project" value="TreeGrafter"/>
</dbReference>
<dbReference type="GO" id="GO:0003995">
    <property type="term" value="F:acyl-CoA dehydrogenase activity"/>
    <property type="evidence" value="ECO:0007669"/>
    <property type="project" value="TreeGrafter"/>
</dbReference>
<dbReference type="Pfam" id="PF02770">
    <property type="entry name" value="Acyl-CoA_dh_M"/>
    <property type="match status" value="1"/>
</dbReference>
<evidence type="ECO:0000256" key="2">
    <source>
        <dbReference type="ARBA" id="ARBA00023002"/>
    </source>
</evidence>
<dbReference type="InterPro" id="IPR046373">
    <property type="entry name" value="Acyl-CoA_Oxase/DH_mid-dom_sf"/>
</dbReference>
<dbReference type="PATRIC" id="fig|1461584.3.peg.287"/>
<evidence type="ECO:0000259" key="4">
    <source>
        <dbReference type="Pfam" id="PF02770"/>
    </source>
</evidence>
<dbReference type="Pfam" id="PF02771">
    <property type="entry name" value="Acyl-CoA_dh_N"/>
    <property type="match status" value="1"/>
</dbReference>
<evidence type="ECO:0000313" key="7">
    <source>
        <dbReference type="EMBL" id="CEA06987.1"/>
    </source>
</evidence>
<evidence type="ECO:0000256" key="1">
    <source>
        <dbReference type="ARBA" id="ARBA00022630"/>
    </source>
</evidence>
<evidence type="ECO:0000256" key="3">
    <source>
        <dbReference type="ARBA" id="ARBA00049661"/>
    </source>
</evidence>
<keyword evidence="1" id="KW-0285">Flavoprotein</keyword>
<dbReference type="GO" id="GO:0005737">
    <property type="term" value="C:cytoplasm"/>
    <property type="evidence" value="ECO:0007669"/>
    <property type="project" value="TreeGrafter"/>
</dbReference>
<name>A0A078MNK5_9MICC</name>
<protein>
    <submittedName>
        <fullName evidence="7">Dibenzothiophene desulfurization enzyme C</fullName>
    </submittedName>
</protein>
<dbReference type="InterPro" id="IPR009100">
    <property type="entry name" value="AcylCoA_DH/oxidase_NM_dom_sf"/>
</dbReference>
<dbReference type="Gene3D" id="1.10.540.10">
    <property type="entry name" value="Acyl-CoA dehydrogenase/oxidase, N-terminal domain"/>
    <property type="match status" value="1"/>
</dbReference>
<dbReference type="SUPFAM" id="SSF47203">
    <property type="entry name" value="Acyl-CoA dehydrogenase C-terminal domain-like"/>
    <property type="match status" value="1"/>
</dbReference>
<dbReference type="InterPro" id="IPR036250">
    <property type="entry name" value="AcylCo_DH-like_C"/>
</dbReference>
<dbReference type="InterPro" id="IPR006091">
    <property type="entry name" value="Acyl-CoA_Oxase/DH_mid-dom"/>
</dbReference>
<gene>
    <name evidence="7" type="primary">soxC</name>
    <name evidence="7" type="ORF">BN1051_00295</name>
</gene>
<dbReference type="AlphaFoldDB" id="A0A078MNK5"/>
<dbReference type="InterPro" id="IPR013107">
    <property type="entry name" value="Acyl-CoA_DH_C"/>
</dbReference>
<dbReference type="EMBL" id="LN483070">
    <property type="protein sequence ID" value="CEA06987.1"/>
    <property type="molecule type" value="Genomic_DNA"/>
</dbReference>
<evidence type="ECO:0000259" key="5">
    <source>
        <dbReference type="Pfam" id="PF02771"/>
    </source>
</evidence>
<dbReference type="InterPro" id="IPR037069">
    <property type="entry name" value="AcylCoA_DH/ox_N_sf"/>
</dbReference>
<dbReference type="InterPro" id="IPR050741">
    <property type="entry name" value="Acyl-CoA_dehydrogenase"/>
</dbReference>
<feature type="domain" description="Acyl-CoA dehydrogenase/oxidase N-terminal" evidence="5">
    <location>
        <begin position="34"/>
        <end position="127"/>
    </location>
</feature>